<proteinExistence type="predicted"/>
<evidence type="ECO:0000313" key="1">
    <source>
        <dbReference type="EMBL" id="AKI80303.1"/>
    </source>
</evidence>
<organism evidence="1 2">
    <name type="scientific">Acanthamoeba polyphaga mimivirus Kroon</name>
    <dbReference type="NCBI Taxonomy" id="3069720"/>
    <lineage>
        <taxon>Viruses</taxon>
        <taxon>Varidnaviria</taxon>
        <taxon>Bamfordvirae</taxon>
        <taxon>Nucleocytoviricota</taxon>
        <taxon>Megaviricetes</taxon>
        <taxon>Imitervirales</taxon>
        <taxon>Mimiviridae</taxon>
        <taxon>Megamimivirinae</taxon>
        <taxon>Mimivirus</taxon>
        <taxon>Mimivirus lagoaense</taxon>
    </lineage>
</organism>
<name>A0A0G2Y3E7_9VIRU</name>
<evidence type="ECO:0000313" key="2">
    <source>
        <dbReference type="Proteomes" id="UP000240461"/>
    </source>
</evidence>
<dbReference type="Proteomes" id="UP000240461">
    <property type="component" value="Segment"/>
</dbReference>
<dbReference type="EMBL" id="KM982402">
    <property type="protein sequence ID" value="AKI80303.1"/>
    <property type="molecule type" value="Genomic_DNA"/>
</dbReference>
<dbReference type="KEGG" id="vg:80514101"/>
<protein>
    <submittedName>
        <fullName evidence="1">Uncharacterized protein</fullName>
    </submittedName>
</protein>
<reference evidence="1 2" key="1">
    <citation type="submission" date="2014-10" db="EMBL/GenBank/DDBJ databases">
        <title>Pan-genome analysis of Brazilian lineage A amoebal mimiviruses.</title>
        <authorList>
            <person name="Assis F.L."/>
            <person name="Abrahao J.S."/>
            <person name="Kroon E.G."/>
            <person name="Dornas F.P."/>
            <person name="Andrade K.R."/>
            <person name="Borato P.V.M."/>
            <person name="Pilotto M.R."/>
            <person name="Benamar S."/>
            <person name="LaScola B."/>
            <person name="Colson P."/>
        </authorList>
    </citation>
    <scope>NUCLEOTIDE SEQUENCE [LARGE SCALE GENOMIC DNA]</scope>
    <source>
        <strain evidence="1 2">Kroon</strain>
    </source>
</reference>
<sequence length="150" mass="18005">MKLKINWSIAIIDNETLDHITNSEFYYLDNFILSGGIISNFDDEILFCEKSNYEILCQNIYVFTFDKFLFLSDRKIYYANIECYVIDNDFNVTDDTKYLLYINHKTTLNMQELSDESTKEPIESSYYKQIRYNGTYNKQLIYLRFTVIDK</sequence>
<accession>A0A0G2Y3E7</accession>
<keyword evidence="2" id="KW-1185">Reference proteome</keyword>